<dbReference type="InterPro" id="IPR036249">
    <property type="entry name" value="Thioredoxin-like_sf"/>
</dbReference>
<accession>A0ABY7YQA8</accession>
<dbReference type="PANTHER" id="PTHR13887">
    <property type="entry name" value="GLUTATHIONE S-TRANSFERASE KAPPA"/>
    <property type="match status" value="1"/>
</dbReference>
<evidence type="ECO:0000256" key="2">
    <source>
        <dbReference type="ARBA" id="ARBA00023002"/>
    </source>
</evidence>
<evidence type="ECO:0000313" key="7">
    <source>
        <dbReference type="Proteomes" id="UP001220530"/>
    </source>
</evidence>
<keyword evidence="1" id="KW-0732">Signal</keyword>
<dbReference type="InterPro" id="IPR013766">
    <property type="entry name" value="Thioredoxin_domain"/>
</dbReference>
<evidence type="ECO:0000256" key="4">
    <source>
        <dbReference type="ARBA" id="ARBA00023284"/>
    </source>
</evidence>
<evidence type="ECO:0000256" key="3">
    <source>
        <dbReference type="ARBA" id="ARBA00023157"/>
    </source>
</evidence>
<reference evidence="6 7" key="1">
    <citation type="submission" date="2023-02" db="EMBL/GenBank/DDBJ databases">
        <title>Devosia algicola sp. nov., isolated from the phycosphere of marine algae.</title>
        <authorList>
            <person name="Kim J.M."/>
            <person name="Lee J.K."/>
            <person name="Choi B.J."/>
            <person name="Bayburt H."/>
            <person name="Jeon C.O."/>
        </authorList>
    </citation>
    <scope>NUCLEOTIDE SEQUENCE [LARGE SCALE GENOMIC DNA]</scope>
    <source>
        <strain evidence="6 7">G20-9</strain>
    </source>
</reference>
<dbReference type="PROSITE" id="PS51352">
    <property type="entry name" value="THIOREDOXIN_2"/>
    <property type="match status" value="1"/>
</dbReference>
<name>A0ABY7YQA8_9HYPH</name>
<dbReference type="RefSeq" id="WP_282219833.1">
    <property type="nucleotide sequence ID" value="NZ_CP118246.1"/>
</dbReference>
<dbReference type="Pfam" id="PF01323">
    <property type="entry name" value="DSBA"/>
    <property type="match status" value="1"/>
</dbReference>
<dbReference type="Proteomes" id="UP001220530">
    <property type="component" value="Chromosome"/>
</dbReference>
<feature type="domain" description="Thioredoxin" evidence="5">
    <location>
        <begin position="105"/>
        <end position="301"/>
    </location>
</feature>
<dbReference type="CDD" id="cd03023">
    <property type="entry name" value="DsbA_Com1_like"/>
    <property type="match status" value="1"/>
</dbReference>
<dbReference type="SUPFAM" id="SSF52833">
    <property type="entry name" value="Thioredoxin-like"/>
    <property type="match status" value="1"/>
</dbReference>
<dbReference type="PANTHER" id="PTHR13887:SF14">
    <property type="entry name" value="DISULFIDE BOND FORMATION PROTEIN D"/>
    <property type="match status" value="1"/>
</dbReference>
<sequence>MPRLTAALIALAGILAGGLGVSLLNNPAPDTTAISAVVSDVLARQEAPPTPIDKAGVQAIVAEMLTEHDAASAAAVPAAPEVAEIDPDKLNPMIENYLMSDPEILQRLSNALETKTRTAEAEASRTAITSMKDVIFNDPNQVVLGNPDGDVTLVEMFDYNCSYCRSALPDLASLLADDANLRVVLKEFPILSQGSLDAARVAVLVGKSDADYWAFHQALFTGRGQNDLDTALAAAQDVGLSPVNLQLEMNSDLVGKTIQTSYDIAKALNITGTPTYIIGNEVIPGAIGLDDLRARIANMRACGETQCEG</sequence>
<evidence type="ECO:0000313" key="6">
    <source>
        <dbReference type="EMBL" id="WDR03439.1"/>
    </source>
</evidence>
<keyword evidence="4" id="KW-0676">Redox-active center</keyword>
<keyword evidence="2" id="KW-0560">Oxidoreductase</keyword>
<evidence type="ECO:0000256" key="1">
    <source>
        <dbReference type="ARBA" id="ARBA00022729"/>
    </source>
</evidence>
<protein>
    <submittedName>
        <fullName evidence="6">DsbA family protein</fullName>
    </submittedName>
</protein>
<organism evidence="6 7">
    <name type="scientific">Devosia algicola</name>
    <dbReference type="NCBI Taxonomy" id="3026418"/>
    <lineage>
        <taxon>Bacteria</taxon>
        <taxon>Pseudomonadati</taxon>
        <taxon>Pseudomonadota</taxon>
        <taxon>Alphaproteobacteria</taxon>
        <taxon>Hyphomicrobiales</taxon>
        <taxon>Devosiaceae</taxon>
        <taxon>Devosia</taxon>
    </lineage>
</organism>
<dbReference type="Gene3D" id="3.40.30.10">
    <property type="entry name" value="Glutaredoxin"/>
    <property type="match status" value="1"/>
</dbReference>
<gene>
    <name evidence="6" type="ORF">PSQ19_04840</name>
</gene>
<dbReference type="EMBL" id="CP118246">
    <property type="protein sequence ID" value="WDR03439.1"/>
    <property type="molecule type" value="Genomic_DNA"/>
</dbReference>
<evidence type="ECO:0000259" key="5">
    <source>
        <dbReference type="PROSITE" id="PS51352"/>
    </source>
</evidence>
<proteinExistence type="predicted"/>
<dbReference type="InterPro" id="IPR001853">
    <property type="entry name" value="DSBA-like_thioredoxin_dom"/>
</dbReference>
<keyword evidence="3" id="KW-1015">Disulfide bond</keyword>
<keyword evidence="7" id="KW-1185">Reference proteome</keyword>